<name>A0A1R4FVE6_9MICC</name>
<evidence type="ECO:0000256" key="1">
    <source>
        <dbReference type="SAM" id="MobiDB-lite"/>
    </source>
</evidence>
<feature type="region of interest" description="Disordered" evidence="1">
    <location>
        <begin position="1"/>
        <end position="171"/>
    </location>
</feature>
<feature type="compositionally biased region" description="Basic and acidic residues" evidence="1">
    <location>
        <begin position="93"/>
        <end position="106"/>
    </location>
</feature>
<feature type="transmembrane region" description="Helical" evidence="2">
    <location>
        <begin position="351"/>
        <end position="374"/>
    </location>
</feature>
<keyword evidence="2" id="KW-0472">Membrane</keyword>
<dbReference type="Proteomes" id="UP000195913">
    <property type="component" value="Unassembled WGS sequence"/>
</dbReference>
<dbReference type="EMBL" id="FUHW01000023">
    <property type="protein sequence ID" value="SJM59970.1"/>
    <property type="molecule type" value="Genomic_DNA"/>
</dbReference>
<evidence type="ECO:0000313" key="4">
    <source>
        <dbReference type="Proteomes" id="UP000195913"/>
    </source>
</evidence>
<keyword evidence="2" id="KW-1133">Transmembrane helix</keyword>
<feature type="region of interest" description="Disordered" evidence="1">
    <location>
        <begin position="267"/>
        <end position="339"/>
    </location>
</feature>
<organism evidence="3 4">
    <name type="scientific">Arthrobacter rhombi</name>
    <dbReference type="NCBI Taxonomy" id="71253"/>
    <lineage>
        <taxon>Bacteria</taxon>
        <taxon>Bacillati</taxon>
        <taxon>Actinomycetota</taxon>
        <taxon>Actinomycetes</taxon>
        <taxon>Micrococcales</taxon>
        <taxon>Micrococcaceae</taxon>
        <taxon>Arthrobacter</taxon>
    </lineage>
</organism>
<feature type="compositionally biased region" description="Low complexity" evidence="1">
    <location>
        <begin position="107"/>
        <end position="161"/>
    </location>
</feature>
<protein>
    <submittedName>
        <fullName evidence="3">Uncharacterized protein</fullName>
    </submittedName>
</protein>
<sequence>MDNMSDDLGRTPTRRSLREQRRVSESADGGHDRGQVPGEDAAAQPEPRSSGDTNELDRVTKANRSRRAADVPFDMVPEREEQSEPGERSSLQRARDREALKARREAAAQPPAAPASSQPSGDEPAPLTRRQLRLQALAAARAAAATEEPAAEVTPSAEPASQTVQDPVETQDSLSVEAALEARRQTVFEQPVKAGAEAEEEHDDLEILAKQRELAARAAIISRRVAERERLKRAHSTRNQDEQAGDPFTGAMDRLRREKAERDLANTGINAPETSGFHLQIPATGKGPAVEAPTPGAVSENVGAKPEEREPSAPFSDEPGRDAARQPVSARSAQGLDPLDYQTGGARRANIWAWTVLGVLLVGAAALTTGIILITTHG</sequence>
<dbReference type="AlphaFoldDB" id="A0A1R4FVE6"/>
<reference evidence="3 4" key="1">
    <citation type="submission" date="2017-02" db="EMBL/GenBank/DDBJ databases">
        <authorList>
            <person name="Peterson S.W."/>
        </authorList>
    </citation>
    <scope>NUCLEOTIDE SEQUENCE [LARGE SCALE GENOMIC DNA]</scope>
    <source>
        <strain evidence="3 4">B Ar 00.02</strain>
    </source>
</reference>
<gene>
    <name evidence="3" type="ORF">FM101_06095</name>
</gene>
<feature type="region of interest" description="Disordered" evidence="1">
    <location>
        <begin position="228"/>
        <end position="251"/>
    </location>
</feature>
<proteinExistence type="predicted"/>
<feature type="compositionally biased region" description="Basic and acidic residues" evidence="1">
    <location>
        <begin position="76"/>
        <end position="87"/>
    </location>
</feature>
<feature type="compositionally biased region" description="Basic and acidic residues" evidence="1">
    <location>
        <begin position="16"/>
        <end position="34"/>
    </location>
</feature>
<keyword evidence="4" id="KW-1185">Reference proteome</keyword>
<evidence type="ECO:0000256" key="2">
    <source>
        <dbReference type="SAM" id="Phobius"/>
    </source>
</evidence>
<accession>A0A1R4FVE6</accession>
<feature type="compositionally biased region" description="Polar residues" evidence="1">
    <location>
        <begin position="162"/>
        <end position="171"/>
    </location>
</feature>
<evidence type="ECO:0000313" key="3">
    <source>
        <dbReference type="EMBL" id="SJM59970.1"/>
    </source>
</evidence>
<keyword evidence="2" id="KW-0812">Transmembrane</keyword>